<dbReference type="InterPro" id="IPR038729">
    <property type="entry name" value="Rad50/SbcC_AAA"/>
</dbReference>
<evidence type="ECO:0000256" key="2">
    <source>
        <dbReference type="ARBA" id="ARBA00011322"/>
    </source>
</evidence>
<dbReference type="Gene3D" id="3.40.50.300">
    <property type="entry name" value="P-loop containing nucleotide triphosphate hydrolases"/>
    <property type="match status" value="2"/>
</dbReference>
<dbReference type="PANTHER" id="PTHR32114:SF2">
    <property type="entry name" value="ABC TRANSPORTER ABCH.3"/>
    <property type="match status" value="1"/>
</dbReference>
<evidence type="ECO:0000313" key="7">
    <source>
        <dbReference type="Proteomes" id="UP001597362"/>
    </source>
</evidence>
<dbReference type="Pfam" id="PF13476">
    <property type="entry name" value="AAA_23"/>
    <property type="match status" value="1"/>
</dbReference>
<feature type="coiled-coil region" evidence="4">
    <location>
        <begin position="398"/>
        <end position="425"/>
    </location>
</feature>
<reference evidence="7" key="1">
    <citation type="journal article" date="2019" name="Int. J. Syst. Evol. Microbiol.">
        <title>The Global Catalogue of Microorganisms (GCM) 10K type strain sequencing project: providing services to taxonomists for standard genome sequencing and annotation.</title>
        <authorList>
            <consortium name="The Broad Institute Genomics Platform"/>
            <consortium name="The Broad Institute Genome Sequencing Center for Infectious Disease"/>
            <person name="Wu L."/>
            <person name="Ma J."/>
        </authorList>
    </citation>
    <scope>NUCLEOTIDE SEQUENCE [LARGE SCALE GENOMIC DNA]</scope>
    <source>
        <strain evidence="7">GH52</strain>
    </source>
</reference>
<dbReference type="PANTHER" id="PTHR32114">
    <property type="entry name" value="ABC TRANSPORTER ABCH.3"/>
    <property type="match status" value="1"/>
</dbReference>
<gene>
    <name evidence="6" type="ORF">ACFSJH_15345</name>
</gene>
<evidence type="ECO:0000256" key="3">
    <source>
        <dbReference type="ARBA" id="ARBA00013368"/>
    </source>
</evidence>
<comment type="caution">
    <text evidence="6">The sequence shown here is derived from an EMBL/GenBank/DDBJ whole genome shotgun (WGS) entry which is preliminary data.</text>
</comment>
<evidence type="ECO:0000259" key="5">
    <source>
        <dbReference type="Pfam" id="PF13476"/>
    </source>
</evidence>
<dbReference type="Pfam" id="PF13558">
    <property type="entry name" value="SbcC_Walker_B"/>
    <property type="match status" value="1"/>
</dbReference>
<keyword evidence="4" id="KW-0175">Coiled coil</keyword>
<sequence>MRPLKLSMIAFGPYRDREIIDFAAMNQSPLFVISGATGAGKTTIFDAICFALYGQASGEDRSDIRLLRSQFADEDTYTAVELEFVVGRKQYQVIRQMKHRKAGNKSETGDKQELYLWEEEKEQYVPAVDRFMATEVNAKLYDIIGLTREQFNQIVMLPQGEFRKLLTSDTDNKEEILRKLFQTQLYERLELSFYERNRAVQQQLKEQRNQLTVWMEQAKETLPEREGQSFHSLLTEDVWNEQLILQALQAEVVFYQQQKLTAESSKQQVSSQLQAEQIRLQQAEMFNAKYDQWVAKQEQRRLLEEQQEHHQLLKQKLELANKAQRIVPYEQHWLQQQATKEKTAQQLSSYEQRVEVAERAAFEAGQTYNKLLEAEPERKQAEKQLELLEEFLPIVKTLTAQKKSLHRLQTEATDKENRLATLVQQDGQIRREKERLRQERLAADQATTTQSALMQLQSIVEQLGKQFSRLVEVTTTIDATHQAEQRSLQQLHSAQSHFEQIEHRWISGQAGLLAAQLHDDNPCPVCGSIDHPHKAISMEALPTQAELQAAQQTWLTLERQVEAERAKLASSEQLYSQQYEELMSLKEQYQLMMQPLVQTQLVAVGNGRSYNTETVWQRINSQLDESTTIVLSEQFWGAIDEQHNGKLLDQNRQFLRTFWKLIVEQREQLERILKQREVIVQEEEKLESMAVQIQKNRDAGQEQLQKIQLERVSLETILNQELARIPAELQSLVQLEERVKEQSATVEQLQRQWKEAEQLKQQTVTKLVEEKTNVEQMRNRLDEANRSLETMQARLLEQLEKAAFASLQQYEQAKAAELEMGRWKAEIEQYESLLATLREQLAVLEAELQGTAKIDLSEMKQYVVQLQQRYDEVLAKEHQALIYEKESNRIVNGLGVTINATKDTEEKLSEIADVYAMLKGDNRLKISFERYILIEYLEQILFAANERLKYMSGGQFLLQRSDRLETRGKQSGLGLDVYDAYTGGQRDVRSLSGGEKFNASLCLALGMTDVIQANQGGITIEMMFIDEGFGSLDEEALQKALTVLVDLQKAGRMIGVISHVAEVKQAFPVCIEVTKLKEGYSTTTLILK</sequence>
<comment type="similarity">
    <text evidence="1">Belongs to the SMC family. SbcC subfamily.</text>
</comment>
<organism evidence="6 7">
    <name type="scientific">Paenibacillus yanchengensis</name>
    <dbReference type="NCBI Taxonomy" id="2035833"/>
    <lineage>
        <taxon>Bacteria</taxon>
        <taxon>Bacillati</taxon>
        <taxon>Bacillota</taxon>
        <taxon>Bacilli</taxon>
        <taxon>Bacillales</taxon>
        <taxon>Paenibacillaceae</taxon>
        <taxon>Paenibacillus</taxon>
    </lineage>
</organism>
<feature type="coiled-coil region" evidence="4">
    <location>
        <begin position="295"/>
        <end position="360"/>
    </location>
</feature>
<protein>
    <recommendedName>
        <fullName evidence="3">Nuclease SbcCD subunit C</fullName>
    </recommendedName>
</protein>
<dbReference type="RefSeq" id="WP_377773949.1">
    <property type="nucleotide sequence ID" value="NZ_JBHUHO010000034.1"/>
</dbReference>
<keyword evidence="7" id="KW-1185">Reference proteome</keyword>
<evidence type="ECO:0000256" key="1">
    <source>
        <dbReference type="ARBA" id="ARBA00006930"/>
    </source>
</evidence>
<evidence type="ECO:0000313" key="6">
    <source>
        <dbReference type="EMBL" id="MFD2117104.1"/>
    </source>
</evidence>
<dbReference type="SUPFAM" id="SSF52540">
    <property type="entry name" value="P-loop containing nucleoside triphosphate hydrolases"/>
    <property type="match status" value="1"/>
</dbReference>
<feature type="coiled-coil region" evidence="4">
    <location>
        <begin position="662"/>
        <end position="854"/>
    </location>
</feature>
<evidence type="ECO:0000256" key="4">
    <source>
        <dbReference type="SAM" id="Coils"/>
    </source>
</evidence>
<proteinExistence type="inferred from homology"/>
<dbReference type="Proteomes" id="UP001597362">
    <property type="component" value="Unassembled WGS sequence"/>
</dbReference>
<dbReference type="InterPro" id="IPR027417">
    <property type="entry name" value="P-loop_NTPase"/>
</dbReference>
<comment type="subunit">
    <text evidence="2">Heterodimer of SbcC and SbcD.</text>
</comment>
<accession>A0ABW4YNP0</accession>
<name>A0ABW4YNP0_9BACL</name>
<dbReference type="EMBL" id="JBHUHO010000034">
    <property type="protein sequence ID" value="MFD2117104.1"/>
    <property type="molecule type" value="Genomic_DNA"/>
</dbReference>
<feature type="domain" description="Rad50/SbcC-type AAA" evidence="5">
    <location>
        <begin position="5"/>
        <end position="212"/>
    </location>
</feature>